<dbReference type="EMBL" id="VIJZ01000002">
    <property type="protein sequence ID" value="TQS00067.1"/>
    <property type="molecule type" value="Genomic_DNA"/>
</dbReference>
<name>A0ABY3B7M5_9BACL</name>
<dbReference type="Proteomes" id="UP000319219">
    <property type="component" value="Unassembled WGS sequence"/>
</dbReference>
<reference evidence="3 4" key="1">
    <citation type="submission" date="2019-07" db="EMBL/GenBank/DDBJ databases">
        <title>Paenibacillus ottowii sp. nov. isolated from a fermentation system processing bovine manure.</title>
        <authorList>
            <person name="Velazquez L.F."/>
            <person name="Rajbanshi S."/>
            <person name="Guan S."/>
            <person name="Hinchee M."/>
            <person name="Welsh A."/>
        </authorList>
    </citation>
    <scope>NUCLEOTIDE SEQUENCE [LARGE SCALE GENOMIC DNA]</scope>
    <source>
        <strain evidence="3 4">MS2379</strain>
    </source>
</reference>
<organism evidence="3 4">
    <name type="scientific">Paenibacillus ottowii</name>
    <dbReference type="NCBI Taxonomy" id="2315729"/>
    <lineage>
        <taxon>Bacteria</taxon>
        <taxon>Bacillati</taxon>
        <taxon>Bacillota</taxon>
        <taxon>Bacilli</taxon>
        <taxon>Bacillales</taxon>
        <taxon>Paenibacillaceae</taxon>
        <taxon>Paenibacillus</taxon>
    </lineage>
</organism>
<dbReference type="Gene3D" id="2.30.30.290">
    <property type="entry name" value="YopX-like domains"/>
    <property type="match status" value="1"/>
</dbReference>
<proteinExistence type="predicted"/>
<evidence type="ECO:0000259" key="1">
    <source>
        <dbReference type="Pfam" id="PF09643"/>
    </source>
</evidence>
<sequence length="131" mass="15205">MRDIKFRGKRLDISEWVFGDIWQHNGRVDIVDHRAQSHPVDPETVGQFVKYYGLEFYDCDIMFIACDCDSEYGCTHNDSKYMVVWNKETAGYVLKSHSTGRLHSLDEFGEENMHIAGNIHDNPELLHPQGE</sequence>
<evidence type="ECO:0000313" key="4">
    <source>
        <dbReference type="Proteomes" id="UP000319219"/>
    </source>
</evidence>
<dbReference type="SUPFAM" id="SSF159006">
    <property type="entry name" value="YopX-like"/>
    <property type="match status" value="1"/>
</dbReference>
<dbReference type="Pfam" id="PF09643">
    <property type="entry name" value="YopX"/>
    <property type="match status" value="1"/>
</dbReference>
<dbReference type="InterPro" id="IPR023385">
    <property type="entry name" value="YopX-like_C"/>
</dbReference>
<feature type="domain" description="YopX protein" evidence="1">
    <location>
        <begin position="76"/>
        <end position="126"/>
    </location>
</feature>
<keyword evidence="4" id="KW-1185">Reference proteome</keyword>
<evidence type="ECO:0000313" key="3">
    <source>
        <dbReference type="EMBL" id="TQS00136.1"/>
    </source>
</evidence>
<comment type="caution">
    <text evidence="3">The sequence shown here is derived from an EMBL/GenBank/DDBJ whole genome shotgun (WGS) entry which is preliminary data.</text>
</comment>
<gene>
    <name evidence="2" type="ORF">FKV70_04605</name>
    <name evidence="3" type="ORF">FKV70_04980</name>
</gene>
<dbReference type="EMBL" id="VIJZ01000002">
    <property type="protein sequence ID" value="TQS00136.1"/>
    <property type="molecule type" value="Genomic_DNA"/>
</dbReference>
<dbReference type="RefSeq" id="WP_142611989.1">
    <property type="nucleotide sequence ID" value="NZ_VIJZ01000002.1"/>
</dbReference>
<dbReference type="InterPro" id="IPR019096">
    <property type="entry name" value="YopX_protein"/>
</dbReference>
<evidence type="ECO:0000313" key="2">
    <source>
        <dbReference type="EMBL" id="TQS00067.1"/>
    </source>
</evidence>
<accession>A0ABY3B7M5</accession>
<protein>
    <recommendedName>
        <fullName evidence="1">YopX protein domain-containing protein</fullName>
    </recommendedName>
</protein>